<dbReference type="PANTHER" id="PTHR43877">
    <property type="entry name" value="AMINOALKYLPHOSPHONATE N-ACETYLTRANSFERASE-RELATED-RELATED"/>
    <property type="match status" value="1"/>
</dbReference>
<dbReference type="Pfam" id="PF00583">
    <property type="entry name" value="Acetyltransf_1"/>
    <property type="match status" value="1"/>
</dbReference>
<dbReference type="InterPro" id="IPR016181">
    <property type="entry name" value="Acyl_CoA_acyltransferase"/>
</dbReference>
<evidence type="ECO:0000313" key="4">
    <source>
        <dbReference type="EMBL" id="NCI50186.1"/>
    </source>
</evidence>
<dbReference type="SUPFAM" id="SSF55729">
    <property type="entry name" value="Acyl-CoA N-acyltransferases (Nat)"/>
    <property type="match status" value="1"/>
</dbReference>
<evidence type="ECO:0000256" key="1">
    <source>
        <dbReference type="ARBA" id="ARBA00022679"/>
    </source>
</evidence>
<evidence type="ECO:0000259" key="3">
    <source>
        <dbReference type="PROSITE" id="PS51186"/>
    </source>
</evidence>
<proteinExistence type="predicted"/>
<keyword evidence="5" id="KW-1185">Reference proteome</keyword>
<organism evidence="4 5">
    <name type="scientific">Sediminibacterium roseum</name>
    <dbReference type="NCBI Taxonomy" id="1978412"/>
    <lineage>
        <taxon>Bacteria</taxon>
        <taxon>Pseudomonadati</taxon>
        <taxon>Bacteroidota</taxon>
        <taxon>Chitinophagia</taxon>
        <taxon>Chitinophagales</taxon>
        <taxon>Chitinophagaceae</taxon>
        <taxon>Sediminibacterium</taxon>
    </lineage>
</organism>
<protein>
    <submittedName>
        <fullName evidence="4">GNAT family N-acetyltransferase</fullName>
    </submittedName>
</protein>
<dbReference type="InterPro" id="IPR050832">
    <property type="entry name" value="Bact_Acetyltransf"/>
</dbReference>
<evidence type="ECO:0000313" key="5">
    <source>
        <dbReference type="Proteomes" id="UP000753802"/>
    </source>
</evidence>
<sequence>MQDINIRPIQPGDNPFIASIIRKALEEFNANKCGTVYFDDSTDHLFELFDSTPRSAYFVAERDGSLLGGAGIFPTEGLPGGTCELVKMYLSADARNMGLGRKMIDQCLATAKEKGYTSVYLETMPELKKAVSVYEKFGFHYLDKPMGNSGHNGCDIWMIRDLV</sequence>
<feature type="domain" description="N-acetyltransferase" evidence="3">
    <location>
        <begin position="4"/>
        <end position="163"/>
    </location>
</feature>
<name>A0ABW9ZSU5_9BACT</name>
<keyword evidence="2" id="KW-0012">Acyltransferase</keyword>
<dbReference type="PROSITE" id="PS51186">
    <property type="entry name" value="GNAT"/>
    <property type="match status" value="1"/>
</dbReference>
<comment type="caution">
    <text evidence="4">The sequence shown here is derived from an EMBL/GenBank/DDBJ whole genome shotgun (WGS) entry which is preliminary data.</text>
</comment>
<dbReference type="Gene3D" id="3.40.630.30">
    <property type="match status" value="1"/>
</dbReference>
<dbReference type="Proteomes" id="UP000753802">
    <property type="component" value="Unassembled WGS sequence"/>
</dbReference>
<gene>
    <name evidence="4" type="ORF">GWC95_09645</name>
</gene>
<dbReference type="EMBL" id="JAACJS010000012">
    <property type="protein sequence ID" value="NCI50186.1"/>
    <property type="molecule type" value="Genomic_DNA"/>
</dbReference>
<dbReference type="CDD" id="cd04301">
    <property type="entry name" value="NAT_SF"/>
    <property type="match status" value="1"/>
</dbReference>
<reference evidence="4 5" key="1">
    <citation type="submission" date="2020-01" db="EMBL/GenBank/DDBJ databases">
        <title>Genome analysis.</title>
        <authorList>
            <person name="Wu S."/>
            <person name="Wang G."/>
        </authorList>
    </citation>
    <scope>NUCLEOTIDE SEQUENCE [LARGE SCALE GENOMIC DNA]</scope>
    <source>
        <strain evidence="4 5">SYL130</strain>
    </source>
</reference>
<keyword evidence="1" id="KW-0808">Transferase</keyword>
<dbReference type="RefSeq" id="WP_161818493.1">
    <property type="nucleotide sequence ID" value="NZ_JAACJS010000012.1"/>
</dbReference>
<evidence type="ECO:0000256" key="2">
    <source>
        <dbReference type="ARBA" id="ARBA00023315"/>
    </source>
</evidence>
<accession>A0ABW9ZSU5</accession>
<dbReference type="InterPro" id="IPR000182">
    <property type="entry name" value="GNAT_dom"/>
</dbReference>